<comment type="cofactor">
    <cofactor evidence="14">
        <name>Zn(2+)</name>
        <dbReference type="ChEBI" id="CHEBI:29105"/>
    </cofactor>
    <text evidence="14">Binds one Zn(2+) ion per subunit.</text>
</comment>
<dbReference type="GO" id="GO:0071555">
    <property type="term" value="P:cell wall organization"/>
    <property type="evidence" value="ECO:0007669"/>
    <property type="project" value="UniProtKB-KW"/>
</dbReference>
<dbReference type="Pfam" id="PF00905">
    <property type="entry name" value="Transpeptidase"/>
    <property type="match status" value="1"/>
</dbReference>
<dbReference type="NCBIfam" id="TIGR03423">
    <property type="entry name" value="pbp2_mrdA"/>
    <property type="match status" value="1"/>
</dbReference>
<dbReference type="GO" id="GO:0009252">
    <property type="term" value="P:peptidoglycan biosynthetic process"/>
    <property type="evidence" value="ECO:0007669"/>
    <property type="project" value="UniProtKB-UniRule"/>
</dbReference>
<evidence type="ECO:0000256" key="3">
    <source>
        <dbReference type="ARBA" id="ARBA00022475"/>
    </source>
</evidence>
<dbReference type="InterPro" id="IPR005311">
    <property type="entry name" value="PBP_dimer"/>
</dbReference>
<dbReference type="InterPro" id="IPR012338">
    <property type="entry name" value="Beta-lactam/transpept-like"/>
</dbReference>
<dbReference type="PANTHER" id="PTHR30627">
    <property type="entry name" value="PEPTIDOGLYCAN D,D-TRANSPEPTIDASE"/>
    <property type="match status" value="1"/>
</dbReference>
<accession>A0A545STH7</accession>
<dbReference type="GO" id="GO:0006508">
    <property type="term" value="P:proteolysis"/>
    <property type="evidence" value="ECO:0007669"/>
    <property type="project" value="UniProtKB-KW"/>
</dbReference>
<dbReference type="InterPro" id="IPR036138">
    <property type="entry name" value="PBP_dimer_sf"/>
</dbReference>
<dbReference type="PANTHER" id="PTHR30627:SF2">
    <property type="entry name" value="PEPTIDOGLYCAN D,D-TRANSPEPTIDASE MRDA"/>
    <property type="match status" value="1"/>
</dbReference>
<feature type="domain" description="Penicillin-binding protein dimerisation" evidence="16">
    <location>
        <begin position="64"/>
        <end position="239"/>
    </location>
</feature>
<evidence type="ECO:0000259" key="16">
    <source>
        <dbReference type="Pfam" id="PF03717"/>
    </source>
</evidence>
<evidence type="ECO:0000256" key="5">
    <source>
        <dbReference type="ARBA" id="ARBA00022645"/>
    </source>
</evidence>
<dbReference type="InterPro" id="IPR017790">
    <property type="entry name" value="Penicillin-binding_protein_2"/>
</dbReference>
<keyword evidence="11 14" id="KW-1133">Transmembrane helix</keyword>
<dbReference type="GO" id="GO:0071972">
    <property type="term" value="F:peptidoglycan L,D-transpeptidase activity"/>
    <property type="evidence" value="ECO:0007669"/>
    <property type="project" value="TreeGrafter"/>
</dbReference>
<comment type="catalytic activity">
    <reaction evidence="14">
        <text>Preferential cleavage: (Ac)2-L-Lys-D-Ala-|-D-Ala. Also transpeptidation of peptidyl-alanyl moieties that are N-acyl substituents of D-alanine.</text>
        <dbReference type="EC" id="3.4.16.4"/>
    </reaction>
</comment>
<reference evidence="17 18" key="1">
    <citation type="submission" date="2019-06" db="EMBL/GenBank/DDBJ databases">
        <title>Whole genome sequence for Cellvibrionaceae sp. R142.</title>
        <authorList>
            <person name="Wang G."/>
        </authorList>
    </citation>
    <scope>NUCLEOTIDE SEQUENCE [LARGE SCALE GENOMIC DNA]</scope>
    <source>
        <strain evidence="17 18">R142</strain>
    </source>
</reference>
<keyword evidence="5 14" id="KW-0121">Carboxypeptidase</keyword>
<evidence type="ECO:0000256" key="14">
    <source>
        <dbReference type="HAMAP-Rule" id="MF_02081"/>
    </source>
</evidence>
<keyword evidence="4 14" id="KW-0997">Cell inner membrane</keyword>
<evidence type="ECO:0000256" key="7">
    <source>
        <dbReference type="ARBA" id="ARBA00022692"/>
    </source>
</evidence>
<dbReference type="EC" id="3.4.16.4" evidence="14"/>
<dbReference type="Gene3D" id="3.30.1390.30">
    <property type="entry name" value="Penicillin-binding protein 2a, domain 3"/>
    <property type="match status" value="1"/>
</dbReference>
<comment type="caution">
    <text evidence="17">The sequence shown here is derived from an EMBL/GenBank/DDBJ whole genome shotgun (WGS) entry which is preliminary data.</text>
</comment>
<keyword evidence="6 14" id="KW-0645">Protease</keyword>
<evidence type="ECO:0000256" key="4">
    <source>
        <dbReference type="ARBA" id="ARBA00022519"/>
    </source>
</evidence>
<evidence type="ECO:0000259" key="15">
    <source>
        <dbReference type="Pfam" id="PF00905"/>
    </source>
</evidence>
<evidence type="ECO:0000256" key="6">
    <source>
        <dbReference type="ARBA" id="ARBA00022670"/>
    </source>
</evidence>
<feature type="binding site" evidence="14">
    <location>
        <position position="379"/>
    </location>
    <ligand>
        <name>Zn(2+)</name>
        <dbReference type="ChEBI" id="CHEBI:29105"/>
    </ligand>
</feature>
<dbReference type="GO" id="GO:0008270">
    <property type="term" value="F:zinc ion binding"/>
    <property type="evidence" value="ECO:0007669"/>
    <property type="project" value="UniProtKB-UniRule"/>
</dbReference>
<feature type="active site" description="Acyl-ester intermediate" evidence="14">
    <location>
        <position position="330"/>
    </location>
</feature>
<evidence type="ECO:0000256" key="12">
    <source>
        <dbReference type="ARBA" id="ARBA00023136"/>
    </source>
</evidence>
<dbReference type="EMBL" id="VHSG01000028">
    <property type="protein sequence ID" value="TQV68261.1"/>
    <property type="molecule type" value="Genomic_DNA"/>
</dbReference>
<feature type="transmembrane region" description="Helical" evidence="14">
    <location>
        <begin position="21"/>
        <end position="40"/>
    </location>
</feature>
<comment type="function">
    <text evidence="14">Catalyzes cross-linking of the peptidoglycan cell wall.</text>
</comment>
<keyword evidence="14" id="KW-0862">Zinc</keyword>
<keyword evidence="3 14" id="KW-1003">Cell membrane</keyword>
<comment type="pathway">
    <text evidence="14">Cell wall biogenesis; peptidoglycan biosynthesis.</text>
</comment>
<dbReference type="SUPFAM" id="SSF56601">
    <property type="entry name" value="beta-lactamase/transpeptidase-like"/>
    <property type="match status" value="1"/>
</dbReference>
<evidence type="ECO:0000256" key="2">
    <source>
        <dbReference type="ARBA" id="ARBA00004236"/>
    </source>
</evidence>
<dbReference type="InterPro" id="IPR001460">
    <property type="entry name" value="PCN-bd_Tpept"/>
</dbReference>
<keyword evidence="10 14" id="KW-0573">Peptidoglycan synthesis</keyword>
<dbReference type="GO" id="GO:0005886">
    <property type="term" value="C:plasma membrane"/>
    <property type="evidence" value="ECO:0007669"/>
    <property type="project" value="UniProtKB-SubCell"/>
</dbReference>
<dbReference type="InterPro" id="IPR050515">
    <property type="entry name" value="Beta-lactam/transpept"/>
</dbReference>
<evidence type="ECO:0000256" key="9">
    <source>
        <dbReference type="ARBA" id="ARBA00022960"/>
    </source>
</evidence>
<dbReference type="Gene3D" id="3.40.710.10">
    <property type="entry name" value="DD-peptidase/beta-lactamase superfamily"/>
    <property type="match status" value="1"/>
</dbReference>
<dbReference type="OrthoDB" id="9766847at2"/>
<sequence length="628" mass="69435">MPEPLHLKDHSLEGRIFAYRLVVAAALVMGLSLLLVARFYNLQVTNHQDYATQSDRNRVHVQSIPPIRGLIYDRNGVLLADNRPSYTLSIVKERVADLDTTLALLQSLVEVSPGERENFAKRLKQRRRPFEAVPLRYRLNEEEIARIAVNEYRLEGVEVEAQLVRHYPLGSLLAHSVGYVGRISDRELSAFDEDQYRRYSGTHIIGKIGLEKQYESVLLGEVGYQNVETNARGRVLRVLEQTSPRPGKNLNLHLDIELQRAGFAALGDNRGALVAIDVASGGILAMVSTPSYDPNLFVTGISYKDYRELNESLDLPLFDRALQGQYPPGSTLKPVLGLGGLQHKVIDTEFGINDPGFYQLEGEERLYRDWTWRKKRDGHGSHVDLHMAIQQSCDTFYYDLAFRMGIDLMHQVGSEFGLGQRTGVDIPSERAGLWPSRQWKRGARGLHWFPGDSLNVGLGQGDVLTTPLQLASMTATLAARGERRAPRLVKAVDGIDVVPGAVKGAVADSPHWDYVFNAMKDVVHSARGTAQGIGRGAKYLMAGKTGTAQVVGIKQGEDYDEDAVAERQRDHALFVGFAPYEAPAIAVAVILENAGSGSAAAAPIARNMFDAFMAQENRELAGVREGED</sequence>
<evidence type="ECO:0000313" key="17">
    <source>
        <dbReference type="EMBL" id="TQV68261.1"/>
    </source>
</evidence>
<keyword evidence="18" id="KW-1185">Reference proteome</keyword>
<evidence type="ECO:0000256" key="11">
    <source>
        <dbReference type="ARBA" id="ARBA00022989"/>
    </source>
</evidence>
<evidence type="ECO:0000256" key="13">
    <source>
        <dbReference type="ARBA" id="ARBA00023316"/>
    </source>
</evidence>
<name>A0A545STH7_9GAMM</name>
<keyword evidence="13 14" id="KW-0961">Cell wall biogenesis/degradation</keyword>
<dbReference type="Pfam" id="PF03717">
    <property type="entry name" value="PBP_dimer"/>
    <property type="match status" value="1"/>
</dbReference>
<dbReference type="UniPathway" id="UPA00219"/>
<protein>
    <recommendedName>
        <fullName evidence="14">Peptidoglycan D,D-transpeptidase MrdA</fullName>
        <ecNumber evidence="14">3.4.16.4</ecNumber>
    </recommendedName>
    <alternativeName>
        <fullName evidence="14">Penicillin-binding protein 2</fullName>
        <shortName evidence="14">PBP-2</shortName>
    </alternativeName>
</protein>
<keyword evidence="12 14" id="KW-0472">Membrane</keyword>
<keyword evidence="7 14" id="KW-0812">Transmembrane</keyword>
<keyword evidence="14" id="KW-0479">Metal-binding</keyword>
<evidence type="ECO:0000256" key="1">
    <source>
        <dbReference type="ARBA" id="ARBA00004167"/>
    </source>
</evidence>
<feature type="binding site" evidence="14">
    <location>
        <position position="369"/>
    </location>
    <ligand>
        <name>Zn(2+)</name>
        <dbReference type="ChEBI" id="CHEBI:29105"/>
    </ligand>
</feature>
<feature type="domain" description="Penicillin-binding protein transpeptidase" evidence="15">
    <location>
        <begin position="271"/>
        <end position="609"/>
    </location>
</feature>
<dbReference type="RefSeq" id="WP_142929393.1">
    <property type="nucleotide sequence ID" value="NZ_ML660106.1"/>
</dbReference>
<proteinExistence type="inferred from homology"/>
<dbReference type="GO" id="GO:0008658">
    <property type="term" value="F:penicillin binding"/>
    <property type="evidence" value="ECO:0007669"/>
    <property type="project" value="UniProtKB-UniRule"/>
</dbReference>
<feature type="binding site" evidence="14">
    <location>
        <position position="354"/>
    </location>
    <ligand>
        <name>Zn(2+)</name>
        <dbReference type="ChEBI" id="CHEBI:29105"/>
    </ligand>
</feature>
<dbReference type="HAMAP" id="MF_02081">
    <property type="entry name" value="MrdA_transpept"/>
    <property type="match status" value="1"/>
</dbReference>
<dbReference type="SUPFAM" id="SSF56519">
    <property type="entry name" value="Penicillin binding protein dimerisation domain"/>
    <property type="match status" value="1"/>
</dbReference>
<keyword evidence="9 14" id="KW-0133">Cell shape</keyword>
<comment type="similarity">
    <text evidence="14">Belongs to the transpeptidase family. MrdA subfamily.</text>
</comment>
<dbReference type="AlphaFoldDB" id="A0A545STH7"/>
<organism evidence="17 18">
    <name type="scientific">Exilibacterium tricleocarpae</name>
    <dbReference type="NCBI Taxonomy" id="2591008"/>
    <lineage>
        <taxon>Bacteria</taxon>
        <taxon>Pseudomonadati</taxon>
        <taxon>Pseudomonadota</taxon>
        <taxon>Gammaproteobacteria</taxon>
        <taxon>Cellvibrionales</taxon>
        <taxon>Cellvibrionaceae</taxon>
        <taxon>Exilibacterium</taxon>
    </lineage>
</organism>
<dbReference type="GO" id="GO:0008360">
    <property type="term" value="P:regulation of cell shape"/>
    <property type="evidence" value="ECO:0007669"/>
    <property type="project" value="UniProtKB-KW"/>
</dbReference>
<evidence type="ECO:0000256" key="8">
    <source>
        <dbReference type="ARBA" id="ARBA00022801"/>
    </source>
</evidence>
<comment type="subcellular location">
    <subcellularLocation>
        <location evidence="14">Cell inner membrane</location>
        <topology evidence="14">Single-pass membrane protein</topology>
    </subcellularLocation>
    <subcellularLocation>
        <location evidence="2">Cell membrane</location>
    </subcellularLocation>
    <subcellularLocation>
        <location evidence="1">Membrane</location>
        <topology evidence="1">Single-pass membrane protein</topology>
    </subcellularLocation>
</comment>
<evidence type="ECO:0000313" key="18">
    <source>
        <dbReference type="Proteomes" id="UP000319732"/>
    </source>
</evidence>
<dbReference type="GO" id="GO:0009002">
    <property type="term" value="F:serine-type D-Ala-D-Ala carboxypeptidase activity"/>
    <property type="evidence" value="ECO:0007669"/>
    <property type="project" value="UniProtKB-UniRule"/>
</dbReference>
<dbReference type="Proteomes" id="UP000319732">
    <property type="component" value="Unassembled WGS sequence"/>
</dbReference>
<dbReference type="Gene3D" id="3.90.1310.10">
    <property type="entry name" value="Penicillin-binding protein 2a (Domain 2)"/>
    <property type="match status" value="1"/>
</dbReference>
<feature type="binding site" evidence="14">
    <location>
        <position position="393"/>
    </location>
    <ligand>
        <name>Zn(2+)</name>
        <dbReference type="ChEBI" id="CHEBI:29105"/>
    </ligand>
</feature>
<evidence type="ECO:0000256" key="10">
    <source>
        <dbReference type="ARBA" id="ARBA00022984"/>
    </source>
</evidence>
<keyword evidence="8 14" id="KW-0378">Hydrolase</keyword>
<gene>
    <name evidence="14 17" type="primary">mrdA</name>
    <name evidence="17" type="ORF">FKG94_23490</name>
</gene>